<dbReference type="VEuPathDB" id="FungiDB:FOIG_16950"/>
<reference evidence="1" key="2">
    <citation type="submission" date="2014-03" db="EMBL/GenBank/DDBJ databases">
        <title>The Genome Annotation of Fusarium oxysporum II5.</title>
        <authorList>
            <consortium name="The Broad Institute Genomics Platform"/>
            <person name="Ma L.-J."/>
            <person name="Corby-Kistler H."/>
            <person name="Broz K."/>
            <person name="Gale L.R."/>
            <person name="Jonkers W."/>
            <person name="O'Donnell K."/>
            <person name="Ploetz R."/>
            <person name="Steinberg C."/>
            <person name="Schwartz D.C."/>
            <person name="VanEtten H."/>
            <person name="Zhou S."/>
            <person name="Young S.K."/>
            <person name="Zeng Q."/>
            <person name="Gargeya S."/>
            <person name="Fitzgerald M."/>
            <person name="Abouelleil A."/>
            <person name="Alvarado L."/>
            <person name="Chapman S.B."/>
            <person name="Gainer-Dewar J."/>
            <person name="Goldberg J."/>
            <person name="Griggs A."/>
            <person name="Gujja S."/>
            <person name="Hansen M."/>
            <person name="Howarth C."/>
            <person name="Imamovic A."/>
            <person name="Ireland A."/>
            <person name="Larimer J."/>
            <person name="McCowan C."/>
            <person name="Murphy C."/>
            <person name="Pearson M."/>
            <person name="Poon T.W."/>
            <person name="Priest M."/>
            <person name="Roberts A."/>
            <person name="Saif S."/>
            <person name="Shea T."/>
            <person name="Sykes S."/>
            <person name="Wortman J."/>
            <person name="Nusbaum C."/>
            <person name="Birren B."/>
        </authorList>
    </citation>
    <scope>NUCLEOTIDE SEQUENCE</scope>
    <source>
        <strain evidence="1">54006</strain>
    </source>
</reference>
<gene>
    <name evidence="1" type="ORF">FOIG_16950</name>
</gene>
<name>X0J095_FUSO5</name>
<dbReference type="Gene3D" id="3.50.50.60">
    <property type="entry name" value="FAD/NAD(P)-binding domain"/>
    <property type="match status" value="1"/>
</dbReference>
<dbReference type="HOGENOM" id="CLU_3037908_0_0_1"/>
<organism evidence="1">
    <name type="scientific">Fusarium odoratissimum (strain NRRL 54006)</name>
    <dbReference type="NCBI Taxonomy" id="1089451"/>
    <lineage>
        <taxon>Eukaryota</taxon>
        <taxon>Fungi</taxon>
        <taxon>Dikarya</taxon>
        <taxon>Ascomycota</taxon>
        <taxon>Pezizomycotina</taxon>
        <taxon>Sordariomycetes</taxon>
        <taxon>Hypocreomycetidae</taxon>
        <taxon>Hypocreales</taxon>
        <taxon>Nectriaceae</taxon>
        <taxon>Fusarium</taxon>
        <taxon>Fusarium oxysporum species complex</taxon>
        <taxon>Fusarium oxysporum f. sp. cubense (strain race 4)</taxon>
    </lineage>
</organism>
<reference evidence="1" key="1">
    <citation type="submission" date="2011-11" db="EMBL/GenBank/DDBJ databases">
        <title>The Genome Sequence of Fusarium oxysporum II5.</title>
        <authorList>
            <consortium name="The Broad Institute Genome Sequencing Platform"/>
            <person name="Ma L.-J."/>
            <person name="Gale L.R."/>
            <person name="Schwartz D.C."/>
            <person name="Zhou S."/>
            <person name="Corby-Kistler H."/>
            <person name="Young S.K."/>
            <person name="Zeng Q."/>
            <person name="Gargeya S."/>
            <person name="Fitzgerald M."/>
            <person name="Haas B."/>
            <person name="Abouelleil A."/>
            <person name="Alvarado L."/>
            <person name="Arachchi H.M."/>
            <person name="Berlin A."/>
            <person name="Brown A."/>
            <person name="Chapman S.B."/>
            <person name="Chen Z."/>
            <person name="Dunbar C."/>
            <person name="Freedman E."/>
            <person name="Gearin G."/>
            <person name="Goldberg J."/>
            <person name="Griggs A."/>
            <person name="Gujja S."/>
            <person name="Heiman D."/>
            <person name="Howarth C."/>
            <person name="Larson L."/>
            <person name="Lui A."/>
            <person name="MacDonald P.J.P."/>
            <person name="Montmayeur A."/>
            <person name="Murphy C."/>
            <person name="Neiman D."/>
            <person name="Pearson M."/>
            <person name="Priest M."/>
            <person name="Roberts A."/>
            <person name="Saif S."/>
            <person name="Shea T."/>
            <person name="Shenoy N."/>
            <person name="Sisk P."/>
            <person name="Stolte C."/>
            <person name="Sykes S."/>
            <person name="Wortman J."/>
            <person name="Nusbaum C."/>
            <person name="Birren B."/>
        </authorList>
    </citation>
    <scope>NUCLEOTIDE SEQUENCE [LARGE SCALE GENOMIC DNA]</scope>
    <source>
        <strain evidence="1">54006</strain>
    </source>
</reference>
<evidence type="ECO:0000313" key="1">
    <source>
        <dbReference type="EMBL" id="EXL89766.1"/>
    </source>
</evidence>
<sequence>MKVAVIGGGPSGLVTLKYLVRAHLNLDCEPIEARLFELEDSVGGAFAHRTYEDAE</sequence>
<dbReference type="Proteomes" id="UP000030685">
    <property type="component" value="Unassembled WGS sequence"/>
</dbReference>
<dbReference type="Pfam" id="PF13450">
    <property type="entry name" value="NAD_binding_8"/>
    <property type="match status" value="1"/>
</dbReference>
<dbReference type="RefSeq" id="XP_031051856.1">
    <property type="nucleotide sequence ID" value="XM_031218430.1"/>
</dbReference>
<dbReference type="AlphaFoldDB" id="X0J095"/>
<dbReference type="InterPro" id="IPR036188">
    <property type="entry name" value="FAD/NAD-bd_sf"/>
</dbReference>
<protein>
    <submittedName>
        <fullName evidence="1">Uncharacterized protein</fullName>
    </submittedName>
</protein>
<dbReference type="EMBL" id="KK036410">
    <property type="protein sequence ID" value="EXL89766.1"/>
    <property type="molecule type" value="Genomic_DNA"/>
</dbReference>
<accession>X0J095</accession>
<dbReference type="SUPFAM" id="SSF51905">
    <property type="entry name" value="FAD/NAD(P)-binding domain"/>
    <property type="match status" value="1"/>
</dbReference>
<proteinExistence type="predicted"/>
<dbReference type="GeneID" id="42042125"/>
<feature type="non-terminal residue" evidence="1">
    <location>
        <position position="55"/>
    </location>
</feature>